<feature type="transmembrane region" description="Helical" evidence="1">
    <location>
        <begin position="37"/>
        <end position="56"/>
    </location>
</feature>
<keyword evidence="1" id="KW-0812">Transmembrane</keyword>
<accession>A0A9E8AA92</accession>
<name>A0A9E8AA92_9RHAB</name>
<reference evidence="2" key="1">
    <citation type="submission" date="2022-05" db="EMBL/GenBank/DDBJ databases">
        <authorList>
            <person name="Cao W."/>
            <person name="Jia N."/>
            <person name="Lam T.T.-Y."/>
            <person name="Ni X."/>
            <person name="Liu J."/>
        </authorList>
    </citation>
    <scope>NUCLEOTIDE SEQUENCE</scope>
    <source>
        <strain evidence="2">TIGMIC 1</strain>
    </source>
</reference>
<protein>
    <submittedName>
        <fullName evidence="2">Alpha1 protein</fullName>
    </submittedName>
</protein>
<evidence type="ECO:0000313" key="2">
    <source>
        <dbReference type="EMBL" id="UYL95587.1"/>
    </source>
</evidence>
<evidence type="ECO:0000256" key="1">
    <source>
        <dbReference type="SAM" id="Phobius"/>
    </source>
</evidence>
<keyword evidence="1" id="KW-1133">Transmembrane helix</keyword>
<keyword evidence="1" id="KW-0472">Membrane</keyword>
<proteinExistence type="predicted"/>
<sequence>MDKSPFLKPFEEIKTWLSESRDKISQWWGLTEWRLRLGFYIIVSLIIGIILSRILIKVFKCISKGVSGVKKLRRVIKRRRKAQCKTKIKIKGKNKLSKFEKLGNTSI</sequence>
<organism evidence="2">
    <name type="scientific">Huanggang Rhabd tick virus 2</name>
    <dbReference type="NCBI Taxonomy" id="2972329"/>
    <lineage>
        <taxon>Viruses</taxon>
        <taxon>Riboviria</taxon>
        <taxon>Orthornavirae</taxon>
        <taxon>Negarnaviricota</taxon>
        <taxon>Haploviricotina</taxon>
        <taxon>Monjiviricetes</taxon>
        <taxon>Mononegavirales</taxon>
        <taxon>Rhabdoviridae</taxon>
        <taxon>Alpharhabdovirinae</taxon>
        <taxon>Ephemerovirus</taxon>
        <taxon>Ephemerovirus huanggang</taxon>
    </lineage>
</organism>
<dbReference type="EMBL" id="ON746527">
    <property type="protein sequence ID" value="UYL95587.1"/>
    <property type="molecule type" value="Viral_cRNA"/>
</dbReference>